<feature type="transmembrane region" description="Helical" evidence="13">
    <location>
        <begin position="127"/>
        <end position="156"/>
    </location>
</feature>
<dbReference type="CDD" id="cd12212">
    <property type="entry name" value="Fis1"/>
    <property type="match status" value="1"/>
</dbReference>
<evidence type="ECO:0000259" key="14">
    <source>
        <dbReference type="Pfam" id="PF19314"/>
    </source>
</evidence>
<evidence type="ECO:0000256" key="4">
    <source>
        <dbReference type="ARBA" id="ARBA00022692"/>
    </source>
</evidence>
<evidence type="ECO:0000256" key="10">
    <source>
        <dbReference type="ARBA" id="ARBA00023140"/>
    </source>
</evidence>
<dbReference type="InterPro" id="IPR045669">
    <property type="entry name" value="FHIP_C"/>
</dbReference>
<dbReference type="PANTHER" id="PTHR21705:SF12">
    <property type="entry name" value="FHF COMPLEX SUBUNIT HOOK-INTERACTING PROTEIN C-TERMINAL DOMAIN-CONTAINING PROTEIN"/>
    <property type="match status" value="1"/>
</dbReference>
<dbReference type="GO" id="GO:0006915">
    <property type="term" value="P:apoptotic process"/>
    <property type="evidence" value="ECO:0007669"/>
    <property type="project" value="UniProtKB-KW"/>
</dbReference>
<evidence type="ECO:0000256" key="13">
    <source>
        <dbReference type="SAM" id="Phobius"/>
    </source>
</evidence>
<comment type="similarity">
    <text evidence="11">Belongs to the FHIP family.</text>
</comment>
<sequence>MELADPLSEICSPEDLKVFERRYNEEVCKGPVSSKTQFEYSCFLVRSKYPADIERGIMLLEELYKNPDETGKRDYIYYLAIGNARLKEYQIALKYLKGLLQVEPSNRQVLELETCIKKRMDNEALKGAAIAGGALIGLGAIIGLGVALGKIFGFVLSEALCRSAHRKRHDPAMFSRISDALQAAADVVAPPCLRVEDLHYHWSQLSAVCQRIVAMEGQVPAVEETHVPRHLDQMLKVVMAEEREERGAGGSVSPCVEYLVREKVLATLVSLAATDRPLGVRQHTYVFLVGILNHLHHSHLHHAPIHKPLQVMVKTSSEMRASPYEAEEMEFLAILCEKIRQDNSIILLYIQPVALTSGVSSGYTPEDSLPSTPTHSAIPRLSENTATTTPTVPLADKVKKLKDKQESNFPLVDALLNLCHSADRQISSTAHDCLVSLASVREGQSSSTMARHTLLSHYLASRLLTAVDAIPTDTEPALIEDVPLSPSVRKETNESSDSEEEEEDVGEFPGRKEIVNFLHWLVYCDKVVGVSEGVLGSSIVEAVRGVFLEGAVHAGLFSADPDTLSLYIALTTKIVASVTSPLLSTGIIGWLIEEGEEVEGMRQRLLDLCQRPPHHIQIQALRLLQVLVERPGSVGVQGLVLSYVSTRGYHDSSAAENQQSSWSDEEDERLKHREGERSPDSVPISRTLAPANINKIVKKFLTVVPEELRSTSKDDFESYMADAQRQYQDTCRSCASFGWPREAVTPECPSDSSSTASRESRPEAEGNTFYEGPFLSMLMDFLEHLPDQDYDINLQVTSLVATLSLLPHPHLHEYLLNPTIPLAGGTRTPFTVLSGVVTRINPAIVTREDYQDHLKVTRYQLLGTMEEFDLERDENDRKFEALIVIEEFSKELASIAYAKYMIENGYEKGALNLCPLVI</sequence>
<dbReference type="InterPro" id="IPR011990">
    <property type="entry name" value="TPR-like_helical_dom_sf"/>
</dbReference>
<evidence type="ECO:0000256" key="5">
    <source>
        <dbReference type="ARBA" id="ARBA00022703"/>
    </source>
</evidence>
<keyword evidence="10" id="KW-0576">Peroxisome</keyword>
<feature type="region of interest" description="Disordered" evidence="12">
    <location>
        <begin position="652"/>
        <end position="686"/>
    </location>
</feature>
<keyword evidence="8" id="KW-0496">Mitochondrion</keyword>
<name>A0AAE1P585_9EUCA</name>
<comment type="subcellular location">
    <subcellularLocation>
        <location evidence="2">Mitochondrion outer membrane</location>
        <topology evidence="2">Single-pass membrane protein</topology>
    </subcellularLocation>
    <subcellularLocation>
        <location evidence="1">Peroxisome membrane</location>
        <topology evidence="1">Single-pass membrane protein</topology>
    </subcellularLocation>
</comment>
<evidence type="ECO:0000256" key="1">
    <source>
        <dbReference type="ARBA" id="ARBA00004549"/>
    </source>
</evidence>
<evidence type="ECO:0000313" key="15">
    <source>
        <dbReference type="EMBL" id="KAK4300940.1"/>
    </source>
</evidence>
<gene>
    <name evidence="15" type="ORF">Pmani_026898</name>
</gene>
<evidence type="ECO:0000256" key="9">
    <source>
        <dbReference type="ARBA" id="ARBA00023136"/>
    </source>
</evidence>
<dbReference type="Gene3D" id="1.25.40.10">
    <property type="entry name" value="Tetratricopeptide repeat domain"/>
    <property type="match status" value="1"/>
</dbReference>
<dbReference type="InterPro" id="IPR045668">
    <property type="entry name" value="FHIP_KELAA_motif"/>
</dbReference>
<dbReference type="Pfam" id="PF14853">
    <property type="entry name" value="Fis1_TPR_C"/>
    <property type="match status" value="1"/>
</dbReference>
<keyword evidence="6" id="KW-1000">Mitochondrion outer membrane</keyword>
<evidence type="ECO:0000256" key="2">
    <source>
        <dbReference type="ARBA" id="ARBA00004572"/>
    </source>
</evidence>
<feature type="domain" description="FHF complex subunit HOOK-interacting protein C-terminal" evidence="14">
    <location>
        <begin position="771"/>
        <end position="863"/>
    </location>
</feature>
<dbReference type="GO" id="GO:0005741">
    <property type="term" value="C:mitochondrial outer membrane"/>
    <property type="evidence" value="ECO:0007669"/>
    <property type="project" value="UniProtKB-SubCell"/>
</dbReference>
<dbReference type="Pfam" id="PF14852">
    <property type="entry name" value="Fis1_TPR_N"/>
    <property type="match status" value="1"/>
</dbReference>
<evidence type="ECO:0000256" key="11">
    <source>
        <dbReference type="ARBA" id="ARBA00024336"/>
    </source>
</evidence>
<dbReference type="AlphaFoldDB" id="A0AAE1P585"/>
<dbReference type="EMBL" id="JAWZYT010002963">
    <property type="protein sequence ID" value="KAK4300940.1"/>
    <property type="molecule type" value="Genomic_DNA"/>
</dbReference>
<dbReference type="PANTHER" id="PTHR21705">
    <property type="entry name" value="RAI16 PROTEIN-RELATED"/>
    <property type="match status" value="1"/>
</dbReference>
<dbReference type="InterPro" id="IPR028058">
    <property type="entry name" value="Fis1_TPR_N"/>
</dbReference>
<feature type="compositionally biased region" description="Basic and acidic residues" evidence="12">
    <location>
        <begin position="668"/>
        <end position="679"/>
    </location>
</feature>
<dbReference type="Pfam" id="PF19311">
    <property type="entry name" value="KELAA"/>
    <property type="match status" value="1"/>
</dbReference>
<feature type="region of interest" description="Disordered" evidence="12">
    <location>
        <begin position="480"/>
        <end position="507"/>
    </location>
</feature>
<dbReference type="Pfam" id="PF10257">
    <property type="entry name" value="RAI16-like"/>
    <property type="match status" value="1"/>
</dbReference>
<comment type="caution">
    <text evidence="15">The sequence shown here is derived from an EMBL/GenBank/DDBJ whole genome shotgun (WGS) entry which is preliminary data.</text>
</comment>
<evidence type="ECO:0000256" key="7">
    <source>
        <dbReference type="ARBA" id="ARBA00022989"/>
    </source>
</evidence>
<keyword evidence="9 13" id="KW-0472">Membrane</keyword>
<protein>
    <recommendedName>
        <fullName evidence="14">FHF complex subunit HOOK-interacting protein C-terminal domain-containing protein</fullName>
    </recommendedName>
</protein>
<dbReference type="InterPro" id="IPR019384">
    <property type="entry name" value="FHIP"/>
</dbReference>
<evidence type="ECO:0000313" key="16">
    <source>
        <dbReference type="Proteomes" id="UP001292094"/>
    </source>
</evidence>
<organism evidence="15 16">
    <name type="scientific">Petrolisthes manimaculis</name>
    <dbReference type="NCBI Taxonomy" id="1843537"/>
    <lineage>
        <taxon>Eukaryota</taxon>
        <taxon>Metazoa</taxon>
        <taxon>Ecdysozoa</taxon>
        <taxon>Arthropoda</taxon>
        <taxon>Crustacea</taxon>
        <taxon>Multicrustacea</taxon>
        <taxon>Malacostraca</taxon>
        <taxon>Eumalacostraca</taxon>
        <taxon>Eucarida</taxon>
        <taxon>Decapoda</taxon>
        <taxon>Pleocyemata</taxon>
        <taxon>Anomura</taxon>
        <taxon>Galatheoidea</taxon>
        <taxon>Porcellanidae</taxon>
        <taxon>Petrolisthes</taxon>
    </lineage>
</organism>
<keyword evidence="16" id="KW-1185">Reference proteome</keyword>
<evidence type="ECO:0000256" key="3">
    <source>
        <dbReference type="ARBA" id="ARBA00008937"/>
    </source>
</evidence>
<proteinExistence type="inferred from homology"/>
<feature type="compositionally biased region" description="Acidic residues" evidence="12">
    <location>
        <begin position="494"/>
        <end position="506"/>
    </location>
</feature>
<reference evidence="15" key="1">
    <citation type="submission" date="2023-11" db="EMBL/GenBank/DDBJ databases">
        <title>Genome assemblies of two species of porcelain crab, Petrolisthes cinctipes and Petrolisthes manimaculis (Anomura: Porcellanidae).</title>
        <authorList>
            <person name="Angst P."/>
        </authorList>
    </citation>
    <scope>NUCLEOTIDE SEQUENCE</scope>
    <source>
        <strain evidence="15">PB745_02</strain>
        <tissue evidence="15">Gill</tissue>
    </source>
</reference>
<dbReference type="InterPro" id="IPR033745">
    <property type="entry name" value="Fis1_cytosol"/>
</dbReference>
<keyword evidence="5" id="KW-0053">Apoptosis</keyword>
<feature type="region of interest" description="Disordered" evidence="12">
    <location>
        <begin position="744"/>
        <end position="766"/>
    </location>
</feature>
<dbReference type="SUPFAM" id="SSF48452">
    <property type="entry name" value="TPR-like"/>
    <property type="match status" value="1"/>
</dbReference>
<comment type="similarity">
    <text evidence="3">Belongs to the FIS1 family.</text>
</comment>
<keyword evidence="7 13" id="KW-1133">Transmembrane helix</keyword>
<evidence type="ECO:0000256" key="6">
    <source>
        <dbReference type="ARBA" id="ARBA00022787"/>
    </source>
</evidence>
<accession>A0AAE1P585</accession>
<dbReference type="GO" id="GO:0005778">
    <property type="term" value="C:peroxisomal membrane"/>
    <property type="evidence" value="ECO:0007669"/>
    <property type="project" value="UniProtKB-SubCell"/>
</dbReference>
<dbReference type="Proteomes" id="UP001292094">
    <property type="component" value="Unassembled WGS sequence"/>
</dbReference>
<evidence type="ECO:0000256" key="12">
    <source>
        <dbReference type="SAM" id="MobiDB-lite"/>
    </source>
</evidence>
<dbReference type="FunFam" id="1.25.40.10:FF:000147">
    <property type="entry name" value="Mitochondrial fission 1 protein"/>
    <property type="match status" value="1"/>
</dbReference>
<dbReference type="InterPro" id="IPR028061">
    <property type="entry name" value="Fis1_TPR_C"/>
</dbReference>
<dbReference type="Pfam" id="PF19314">
    <property type="entry name" value="DUF5917"/>
    <property type="match status" value="1"/>
</dbReference>
<evidence type="ECO:0000256" key="8">
    <source>
        <dbReference type="ARBA" id="ARBA00023128"/>
    </source>
</evidence>
<keyword evidence="4 13" id="KW-0812">Transmembrane</keyword>